<dbReference type="SMART" id="SM00895">
    <property type="entry name" value="FCD"/>
    <property type="match status" value="1"/>
</dbReference>
<evidence type="ECO:0000256" key="2">
    <source>
        <dbReference type="ARBA" id="ARBA00023125"/>
    </source>
</evidence>
<keyword evidence="3" id="KW-0804">Transcription</keyword>
<dbReference type="InterPro" id="IPR036388">
    <property type="entry name" value="WH-like_DNA-bd_sf"/>
</dbReference>
<reference evidence="6" key="1">
    <citation type="submission" date="2018-02" db="EMBL/GenBank/DDBJ databases">
        <title>Draft genome sequencing of Rhodococcus opacus KU647198.</title>
        <authorList>
            <person name="Zheng B.-X."/>
        </authorList>
    </citation>
    <scope>NUCLEOTIDE SEQUENCE [LARGE SCALE GENOMIC DNA]</scope>
    <source>
        <strain evidence="6">04-OD7</strain>
    </source>
</reference>
<dbReference type="RefSeq" id="WP_105416557.1">
    <property type="nucleotide sequence ID" value="NZ_PUIO01000021.1"/>
</dbReference>
<dbReference type="PANTHER" id="PTHR43537">
    <property type="entry name" value="TRANSCRIPTIONAL REGULATOR, GNTR FAMILY"/>
    <property type="match status" value="1"/>
</dbReference>
<dbReference type="Proteomes" id="UP000239290">
    <property type="component" value="Unassembled WGS sequence"/>
</dbReference>
<dbReference type="SUPFAM" id="SSF46785">
    <property type="entry name" value="Winged helix' DNA-binding domain"/>
    <property type="match status" value="1"/>
</dbReference>
<dbReference type="SMART" id="SM00345">
    <property type="entry name" value="HTH_GNTR"/>
    <property type="match status" value="1"/>
</dbReference>
<dbReference type="GO" id="GO:0003677">
    <property type="term" value="F:DNA binding"/>
    <property type="evidence" value="ECO:0007669"/>
    <property type="project" value="UniProtKB-KW"/>
</dbReference>
<protein>
    <submittedName>
        <fullName evidence="5">GntR family transcriptional regulator</fullName>
    </submittedName>
</protein>
<dbReference type="AlphaFoldDB" id="A0A2S8J9U6"/>
<evidence type="ECO:0000259" key="4">
    <source>
        <dbReference type="PROSITE" id="PS50949"/>
    </source>
</evidence>
<dbReference type="InterPro" id="IPR008920">
    <property type="entry name" value="TF_FadR/GntR_C"/>
</dbReference>
<dbReference type="EMBL" id="PUIO01000021">
    <property type="protein sequence ID" value="PQP23402.1"/>
    <property type="molecule type" value="Genomic_DNA"/>
</dbReference>
<dbReference type="PROSITE" id="PS50949">
    <property type="entry name" value="HTH_GNTR"/>
    <property type="match status" value="1"/>
</dbReference>
<keyword evidence="1" id="KW-0805">Transcription regulation</keyword>
<gene>
    <name evidence="5" type="ORF">C5613_18800</name>
</gene>
<dbReference type="InterPro" id="IPR000524">
    <property type="entry name" value="Tscrpt_reg_HTH_GntR"/>
</dbReference>
<dbReference type="CDD" id="cd07377">
    <property type="entry name" value="WHTH_GntR"/>
    <property type="match status" value="1"/>
</dbReference>
<name>A0A2S8J9U6_RHOOP</name>
<dbReference type="Pfam" id="PF00392">
    <property type="entry name" value="GntR"/>
    <property type="match status" value="1"/>
</dbReference>
<dbReference type="InterPro" id="IPR036390">
    <property type="entry name" value="WH_DNA-bd_sf"/>
</dbReference>
<sequence length="214" mass="23873">MRDRQASGEGAVLRAAASIRELVMRRELLPGQQLRQEDLAQQIGISRGPIREALQILGVDGVVEYERNRGYFVAQFSADEMSQLYLVRDLLESAVLVELSAPNDDELDRLVEINEALRGAGTDVDVMMRHNDRFHGGILELSPQRLVVAEIQRIWRMSVAYRALSLSVLPDAAAVAKEHDEMIDALCVGDGARLVALWGSHRQVALNRLLPILR</sequence>
<feature type="domain" description="HTH gntR-type" evidence="4">
    <location>
        <begin position="9"/>
        <end position="76"/>
    </location>
</feature>
<dbReference type="GO" id="GO:0003700">
    <property type="term" value="F:DNA-binding transcription factor activity"/>
    <property type="evidence" value="ECO:0007669"/>
    <property type="project" value="InterPro"/>
</dbReference>
<evidence type="ECO:0000256" key="1">
    <source>
        <dbReference type="ARBA" id="ARBA00023015"/>
    </source>
</evidence>
<proteinExistence type="predicted"/>
<keyword evidence="2" id="KW-0238">DNA-binding</keyword>
<organism evidence="5 6">
    <name type="scientific">Rhodococcus opacus</name>
    <name type="common">Nocardia opaca</name>
    <dbReference type="NCBI Taxonomy" id="37919"/>
    <lineage>
        <taxon>Bacteria</taxon>
        <taxon>Bacillati</taxon>
        <taxon>Actinomycetota</taxon>
        <taxon>Actinomycetes</taxon>
        <taxon>Mycobacteriales</taxon>
        <taxon>Nocardiaceae</taxon>
        <taxon>Rhodococcus</taxon>
    </lineage>
</organism>
<dbReference type="SUPFAM" id="SSF48008">
    <property type="entry name" value="GntR ligand-binding domain-like"/>
    <property type="match status" value="1"/>
</dbReference>
<dbReference type="Pfam" id="PF07729">
    <property type="entry name" value="FCD"/>
    <property type="match status" value="1"/>
</dbReference>
<comment type="caution">
    <text evidence="5">The sequence shown here is derived from an EMBL/GenBank/DDBJ whole genome shotgun (WGS) entry which is preliminary data.</text>
</comment>
<evidence type="ECO:0000313" key="6">
    <source>
        <dbReference type="Proteomes" id="UP000239290"/>
    </source>
</evidence>
<dbReference type="Gene3D" id="1.10.10.10">
    <property type="entry name" value="Winged helix-like DNA-binding domain superfamily/Winged helix DNA-binding domain"/>
    <property type="match status" value="1"/>
</dbReference>
<accession>A0A2S8J9U6</accession>
<dbReference type="Gene3D" id="1.20.120.530">
    <property type="entry name" value="GntR ligand-binding domain-like"/>
    <property type="match status" value="1"/>
</dbReference>
<evidence type="ECO:0000313" key="5">
    <source>
        <dbReference type="EMBL" id="PQP23402.1"/>
    </source>
</evidence>
<dbReference type="InterPro" id="IPR011711">
    <property type="entry name" value="GntR_C"/>
</dbReference>
<dbReference type="PANTHER" id="PTHR43537:SF45">
    <property type="entry name" value="GNTR FAMILY REGULATORY PROTEIN"/>
    <property type="match status" value="1"/>
</dbReference>
<evidence type="ECO:0000256" key="3">
    <source>
        <dbReference type="ARBA" id="ARBA00023163"/>
    </source>
</evidence>